<reference evidence="15 16" key="1">
    <citation type="submission" date="2016-08" db="EMBL/GenBank/DDBJ databases">
        <title>A novel genetic cassette of butanologenic Thermoanaerobacterium thermosaccharolyticum that directly convert cellulose to butanol.</title>
        <authorList>
            <person name="Li T."/>
            <person name="He J."/>
        </authorList>
    </citation>
    <scope>NUCLEOTIDE SEQUENCE [LARGE SCALE GENOMIC DNA]</scope>
    <source>
        <strain evidence="15 16">TG57</strain>
    </source>
</reference>
<keyword evidence="10 11" id="KW-0119">Carbohydrate metabolism</keyword>
<dbReference type="PANTHER" id="PTHR11749">
    <property type="entry name" value="RIBULOSE-5-PHOSPHATE-3-EPIMERASE"/>
    <property type="match status" value="1"/>
</dbReference>
<proteinExistence type="inferred from homology"/>
<dbReference type="GO" id="GO:0005737">
    <property type="term" value="C:cytoplasm"/>
    <property type="evidence" value="ECO:0007669"/>
    <property type="project" value="UniProtKB-ARBA"/>
</dbReference>
<feature type="binding site" evidence="10 13">
    <location>
        <position position="35"/>
    </location>
    <ligand>
        <name>a divalent metal cation</name>
        <dbReference type="ChEBI" id="CHEBI:60240"/>
    </ligand>
</feature>
<dbReference type="InterPro" id="IPR013785">
    <property type="entry name" value="Aldolase_TIM"/>
</dbReference>
<comment type="cofactor">
    <cofactor evidence="3">
        <name>Co(2+)</name>
        <dbReference type="ChEBI" id="CHEBI:48828"/>
    </cofactor>
</comment>
<dbReference type="PIRSF" id="PIRSF001461">
    <property type="entry name" value="RPE"/>
    <property type="match status" value="1"/>
</dbReference>
<comment type="cofactor">
    <cofactor evidence="5">
        <name>Fe(2+)</name>
        <dbReference type="ChEBI" id="CHEBI:29033"/>
    </cofactor>
</comment>
<dbReference type="Pfam" id="PF00834">
    <property type="entry name" value="Ribul_P_3_epim"/>
    <property type="match status" value="1"/>
</dbReference>
<feature type="active site" description="Proton donor" evidence="10 12">
    <location>
        <position position="175"/>
    </location>
</feature>
<name>A0A223HZJ7_THETR</name>
<dbReference type="PROSITE" id="PS01085">
    <property type="entry name" value="RIBUL_P_3_EPIMER_1"/>
    <property type="match status" value="1"/>
</dbReference>
<evidence type="ECO:0000256" key="5">
    <source>
        <dbReference type="ARBA" id="ARBA00001954"/>
    </source>
</evidence>
<dbReference type="AlphaFoldDB" id="A0A223HZJ7"/>
<evidence type="ECO:0000256" key="11">
    <source>
        <dbReference type="PIRNR" id="PIRNR001461"/>
    </source>
</evidence>
<feature type="binding site" evidence="10 14">
    <location>
        <begin position="197"/>
        <end position="198"/>
    </location>
    <ligand>
        <name>substrate</name>
    </ligand>
</feature>
<evidence type="ECO:0000256" key="9">
    <source>
        <dbReference type="ARBA" id="ARBA00023235"/>
    </source>
</evidence>
<dbReference type="NCBIfam" id="NF004076">
    <property type="entry name" value="PRK05581.1-4"/>
    <property type="match status" value="1"/>
</dbReference>
<organism evidence="15 16">
    <name type="scientific">Thermoanaerobacterium thermosaccharolyticum</name>
    <name type="common">Clostridium thermosaccharolyticum</name>
    <dbReference type="NCBI Taxonomy" id="1517"/>
    <lineage>
        <taxon>Bacteria</taxon>
        <taxon>Bacillati</taxon>
        <taxon>Bacillota</taxon>
        <taxon>Clostridia</taxon>
        <taxon>Thermoanaerobacterales</taxon>
        <taxon>Thermoanaerobacteraceae</taxon>
        <taxon>Thermoanaerobacterium</taxon>
    </lineage>
</organism>
<evidence type="ECO:0000256" key="7">
    <source>
        <dbReference type="ARBA" id="ARBA00013188"/>
    </source>
</evidence>
<dbReference type="InterPro" id="IPR011060">
    <property type="entry name" value="RibuloseP-bd_barrel"/>
</dbReference>
<feature type="binding site" evidence="10 14">
    <location>
        <position position="8"/>
    </location>
    <ligand>
        <name>substrate</name>
    </ligand>
</feature>
<comment type="cofactor">
    <cofactor evidence="10 13">
        <name>a divalent metal cation</name>
        <dbReference type="ChEBI" id="CHEBI:60240"/>
    </cofactor>
    <text evidence="10 13">Binds 1 divalent metal cation per subunit.</text>
</comment>
<feature type="binding site" evidence="10 14">
    <location>
        <position position="66"/>
    </location>
    <ligand>
        <name>substrate</name>
    </ligand>
</feature>
<keyword evidence="13" id="KW-0170">Cobalt</keyword>
<evidence type="ECO:0000313" key="16">
    <source>
        <dbReference type="Proteomes" id="UP000214975"/>
    </source>
</evidence>
<dbReference type="GO" id="GO:0046872">
    <property type="term" value="F:metal ion binding"/>
    <property type="evidence" value="ECO:0007669"/>
    <property type="project" value="UniProtKB-UniRule"/>
</dbReference>
<comment type="cofactor">
    <cofactor evidence="2">
        <name>Mn(2+)</name>
        <dbReference type="ChEBI" id="CHEBI:29035"/>
    </cofactor>
</comment>
<evidence type="ECO:0000256" key="13">
    <source>
        <dbReference type="PIRSR" id="PIRSR001461-2"/>
    </source>
</evidence>
<gene>
    <name evidence="10" type="primary">rpe</name>
    <name evidence="15" type="ORF">Thert_01739</name>
</gene>
<dbReference type="GO" id="GO:0019323">
    <property type="term" value="P:pentose catabolic process"/>
    <property type="evidence" value="ECO:0007669"/>
    <property type="project" value="UniProtKB-UniRule"/>
</dbReference>
<feature type="binding site" evidence="10">
    <location>
        <begin position="175"/>
        <end position="177"/>
    </location>
    <ligand>
        <name>substrate</name>
    </ligand>
</feature>
<dbReference type="GO" id="GO:0006098">
    <property type="term" value="P:pentose-phosphate shunt"/>
    <property type="evidence" value="ECO:0007669"/>
    <property type="project" value="UniProtKB-UniRule"/>
</dbReference>
<dbReference type="EMBL" id="CP016893">
    <property type="protein sequence ID" value="AST57734.1"/>
    <property type="molecule type" value="Genomic_DNA"/>
</dbReference>
<feature type="binding site" evidence="10 13">
    <location>
        <position position="175"/>
    </location>
    <ligand>
        <name>a divalent metal cation</name>
        <dbReference type="ChEBI" id="CHEBI:60240"/>
    </ligand>
</feature>
<comment type="similarity">
    <text evidence="6 10 11">Belongs to the ribulose-phosphate 3-epimerase family.</text>
</comment>
<feature type="binding site" evidence="10 13">
    <location>
        <position position="66"/>
    </location>
    <ligand>
        <name>a divalent metal cation</name>
        <dbReference type="ChEBI" id="CHEBI:60240"/>
    </ligand>
</feature>
<evidence type="ECO:0000256" key="2">
    <source>
        <dbReference type="ARBA" id="ARBA00001936"/>
    </source>
</evidence>
<dbReference type="Gene3D" id="3.20.20.70">
    <property type="entry name" value="Aldolase class I"/>
    <property type="match status" value="1"/>
</dbReference>
<dbReference type="RefSeq" id="WP_094397374.1">
    <property type="nucleotide sequence ID" value="NZ_CP016893.1"/>
</dbReference>
<keyword evidence="13" id="KW-0464">Manganese</keyword>
<dbReference type="InterPro" id="IPR000056">
    <property type="entry name" value="Ribul_P_3_epim-like"/>
</dbReference>
<comment type="function">
    <text evidence="10">Catalyzes the reversible epimerization of D-ribulose 5-phosphate to D-xylulose 5-phosphate.</text>
</comment>
<feature type="binding site" evidence="14">
    <location>
        <position position="177"/>
    </location>
    <ligand>
        <name>substrate</name>
    </ligand>
</feature>
<evidence type="ECO:0000256" key="1">
    <source>
        <dbReference type="ARBA" id="ARBA00001782"/>
    </source>
</evidence>
<dbReference type="EC" id="5.1.3.1" evidence="7 10"/>
<evidence type="ECO:0000256" key="3">
    <source>
        <dbReference type="ARBA" id="ARBA00001941"/>
    </source>
</evidence>
<evidence type="ECO:0000256" key="10">
    <source>
        <dbReference type="HAMAP-Rule" id="MF_02227"/>
    </source>
</evidence>
<evidence type="ECO:0000256" key="6">
    <source>
        <dbReference type="ARBA" id="ARBA00009541"/>
    </source>
</evidence>
<accession>A0A223HZJ7</accession>
<comment type="cofactor">
    <cofactor evidence="4">
        <name>Zn(2+)</name>
        <dbReference type="ChEBI" id="CHEBI:29105"/>
    </cofactor>
</comment>
<keyword evidence="8 10" id="KW-0479">Metal-binding</keyword>
<keyword evidence="13" id="KW-0862">Zinc</keyword>
<dbReference type="Proteomes" id="UP000214975">
    <property type="component" value="Chromosome"/>
</dbReference>
<feature type="binding site" evidence="10 14">
    <location>
        <begin position="142"/>
        <end position="145"/>
    </location>
    <ligand>
        <name>substrate</name>
    </ligand>
</feature>
<feature type="binding site" evidence="10 13">
    <location>
        <position position="33"/>
    </location>
    <ligand>
        <name>a divalent metal cation</name>
        <dbReference type="ChEBI" id="CHEBI:60240"/>
    </ligand>
</feature>
<dbReference type="InterPro" id="IPR026019">
    <property type="entry name" value="Ribul_P_3_epim"/>
</dbReference>
<evidence type="ECO:0000313" key="15">
    <source>
        <dbReference type="EMBL" id="AST57734.1"/>
    </source>
</evidence>
<comment type="pathway">
    <text evidence="10">Carbohydrate degradation.</text>
</comment>
<evidence type="ECO:0000256" key="8">
    <source>
        <dbReference type="ARBA" id="ARBA00022723"/>
    </source>
</evidence>
<evidence type="ECO:0000256" key="12">
    <source>
        <dbReference type="PIRSR" id="PIRSR001461-1"/>
    </source>
</evidence>
<dbReference type="HAMAP" id="MF_02227">
    <property type="entry name" value="RPE"/>
    <property type="match status" value="1"/>
</dbReference>
<dbReference type="SUPFAM" id="SSF51366">
    <property type="entry name" value="Ribulose-phoshate binding barrel"/>
    <property type="match status" value="1"/>
</dbReference>
<dbReference type="GO" id="GO:0004750">
    <property type="term" value="F:D-ribulose-phosphate 3-epimerase activity"/>
    <property type="evidence" value="ECO:0007669"/>
    <property type="project" value="UniProtKB-UniRule"/>
</dbReference>
<dbReference type="FunFam" id="3.20.20.70:FF:000004">
    <property type="entry name" value="Ribulose-phosphate 3-epimerase"/>
    <property type="match status" value="1"/>
</dbReference>
<evidence type="ECO:0000256" key="4">
    <source>
        <dbReference type="ARBA" id="ARBA00001947"/>
    </source>
</evidence>
<feature type="active site" description="Proton acceptor" evidence="10 12">
    <location>
        <position position="35"/>
    </location>
</feature>
<keyword evidence="9 10" id="KW-0413">Isomerase</keyword>
<sequence>MNPTINPSILSANFCNIEKDIKTLEKNSITSIHIDVMDGNFVPNIAFGIDQIRAIREITEMKFDIHLMINDPDKFIERFVDAGADNITVHAESCLHLYRTIELIKKYGVSAGIALNPATPLESLRYLYKCLDKVLIMTVEPGFGGQNFIEEMKNKLKDLVTIKEKYNYNFSIQVDGGINKDNVEEIVKLGVTDVVIGSSIFKNNEIEKNLKEIYSALKMEG</sequence>
<dbReference type="NCBIfam" id="TIGR01163">
    <property type="entry name" value="rpe"/>
    <property type="match status" value="1"/>
</dbReference>
<evidence type="ECO:0000256" key="14">
    <source>
        <dbReference type="PIRSR" id="PIRSR001461-3"/>
    </source>
</evidence>
<protein>
    <recommendedName>
        <fullName evidence="7 10">Ribulose-phosphate 3-epimerase</fullName>
        <ecNumber evidence="7 10">5.1.3.1</ecNumber>
    </recommendedName>
</protein>
<comment type="catalytic activity">
    <reaction evidence="1 10 11">
        <text>D-ribulose 5-phosphate = D-xylulose 5-phosphate</text>
        <dbReference type="Rhea" id="RHEA:13677"/>
        <dbReference type="ChEBI" id="CHEBI:57737"/>
        <dbReference type="ChEBI" id="CHEBI:58121"/>
        <dbReference type="EC" id="5.1.3.1"/>
    </reaction>
</comment>
<dbReference type="CDD" id="cd00429">
    <property type="entry name" value="RPE"/>
    <property type="match status" value="1"/>
</dbReference>
<dbReference type="PROSITE" id="PS01086">
    <property type="entry name" value="RIBUL_P_3_EPIMER_2"/>
    <property type="match status" value="1"/>
</dbReference>